<dbReference type="PANTHER" id="PTHR46732">
    <property type="entry name" value="ATP-DEPENDENT PROTEASE LA (LON) DOMAIN PROTEIN"/>
    <property type="match status" value="1"/>
</dbReference>
<dbReference type="SMART" id="SM00464">
    <property type="entry name" value="LON"/>
    <property type="match status" value="1"/>
</dbReference>
<evidence type="ECO:0000313" key="4">
    <source>
        <dbReference type="Proteomes" id="UP000019335"/>
    </source>
</evidence>
<dbReference type="OrthoDB" id="267517at2759"/>
<dbReference type="Pfam" id="PF02190">
    <property type="entry name" value="LON_substr_bdg"/>
    <property type="match status" value="1"/>
</dbReference>
<dbReference type="Gene3D" id="1.20.58.1480">
    <property type="match status" value="1"/>
</dbReference>
<feature type="domain" description="CULT" evidence="2">
    <location>
        <begin position="319"/>
        <end position="435"/>
    </location>
</feature>
<reference evidence="3 4" key="1">
    <citation type="journal article" date="2014" name="Mol. Plant">
        <title>Chromosome Scale Genome Assembly and Transcriptome Profiling of Nannochloropsis gaditana in Nitrogen Depletion.</title>
        <authorList>
            <person name="Corteggiani Carpinelli E."/>
            <person name="Telatin A."/>
            <person name="Vitulo N."/>
            <person name="Forcato C."/>
            <person name="D'Angelo M."/>
            <person name="Schiavon R."/>
            <person name="Vezzi A."/>
            <person name="Giacometti G.M."/>
            <person name="Morosinotto T."/>
            <person name="Valle G."/>
        </authorList>
    </citation>
    <scope>NUCLEOTIDE SEQUENCE [LARGE SCALE GENOMIC DNA]</scope>
    <source>
        <strain evidence="3 4">B-31</strain>
    </source>
</reference>
<keyword evidence="4" id="KW-1185">Reference proteome</keyword>
<sequence>MDGQCLHGLVRGAPHLCPMPPACGLETQPPSSIFEMVVTLACFGVANMESLARSQLLPSNTEVELPILVLPHVVLFPGENLPLRVWELHHVRLLLLLAFSQRRGQPAYLGILNARRRSLMEDAVVGCTCEMFEVESDWDGSSPLTAKAKGRQRFRVLDAARGGNMEMRQGIPHVRVLILSDECVSAYPRLPQWQRSKLHQCTYWPTTIMGLLSPACLLGKVKQILHSIESWQGVRCATGFELCRIAGFSSDCLDGEERGREGADEEEGAPVEMRDAVSLSFRLAASLPLDDITRQRLLAMDSVVYRLQNIILLLKNTAESKLCCAHCEVALVGKGALFSVPGAEGTVGAYSNPAGVVHQMLTVREVLDEEENVALEGPIETEGSWFEGYAWTIAYCRRCSLHLGWLFTCCEVNREESTNLPRFWGIRRQALVDELQCNAQRVPDSRQDGARPQIDDGEGIVAEEEEMLIRMVE</sequence>
<dbReference type="EMBL" id="AZIL01002351">
    <property type="protein sequence ID" value="EWM21914.1"/>
    <property type="molecule type" value="Genomic_DNA"/>
</dbReference>
<dbReference type="Gene3D" id="2.30.130.40">
    <property type="entry name" value="LON domain-like"/>
    <property type="match status" value="1"/>
</dbReference>
<accession>W7TMH2</accession>
<dbReference type="FunFam" id="2.170.150.20:FF:000007">
    <property type="entry name" value="Protein cereblon"/>
    <property type="match status" value="1"/>
</dbReference>
<name>W7TMH2_9STRA</name>
<dbReference type="AlphaFoldDB" id="W7TMH2"/>
<dbReference type="InterPro" id="IPR034750">
    <property type="entry name" value="CULT"/>
</dbReference>
<dbReference type="CDD" id="cd15777">
    <property type="entry name" value="CRBN_C_like"/>
    <property type="match status" value="1"/>
</dbReference>
<organism evidence="3 4">
    <name type="scientific">Nannochloropsis gaditana</name>
    <dbReference type="NCBI Taxonomy" id="72520"/>
    <lineage>
        <taxon>Eukaryota</taxon>
        <taxon>Sar</taxon>
        <taxon>Stramenopiles</taxon>
        <taxon>Ochrophyta</taxon>
        <taxon>Eustigmatophyceae</taxon>
        <taxon>Eustigmatales</taxon>
        <taxon>Monodopsidaceae</taxon>
        <taxon>Nannochloropsis</taxon>
    </lineage>
</organism>
<evidence type="ECO:0000313" key="3">
    <source>
        <dbReference type="EMBL" id="EWM21914.1"/>
    </source>
</evidence>
<gene>
    <name evidence="3" type="ORF">Naga_100070g23</name>
</gene>
<evidence type="ECO:0000259" key="1">
    <source>
        <dbReference type="PROSITE" id="PS51787"/>
    </source>
</evidence>
<protein>
    <submittedName>
        <fullName evidence="3">Protein cereblon</fullName>
    </submittedName>
</protein>
<evidence type="ECO:0000259" key="2">
    <source>
        <dbReference type="PROSITE" id="PS51788"/>
    </source>
</evidence>
<dbReference type="PANTHER" id="PTHR46732:SF8">
    <property type="entry name" value="ATP-DEPENDENT PROTEASE LA (LON) DOMAIN PROTEIN"/>
    <property type="match status" value="1"/>
</dbReference>
<dbReference type="PROSITE" id="PS51787">
    <property type="entry name" value="LON_N"/>
    <property type="match status" value="1"/>
</dbReference>
<dbReference type="InterPro" id="IPR046336">
    <property type="entry name" value="Lon_prtase_N_sf"/>
</dbReference>
<dbReference type="InterPro" id="IPR003111">
    <property type="entry name" value="Lon_prtase_N"/>
</dbReference>
<dbReference type="PROSITE" id="PS51788">
    <property type="entry name" value="CULT"/>
    <property type="match status" value="1"/>
</dbReference>
<dbReference type="Gene3D" id="2.170.150.20">
    <property type="entry name" value="Peptide methionine sulfoxide reductase"/>
    <property type="match status" value="1"/>
</dbReference>
<proteinExistence type="predicted"/>
<dbReference type="InterPro" id="IPR015947">
    <property type="entry name" value="PUA-like_sf"/>
</dbReference>
<comment type="caution">
    <text evidence="3">The sequence shown here is derived from an EMBL/GenBank/DDBJ whole genome shotgun (WGS) entry which is preliminary data.</text>
</comment>
<dbReference type="SUPFAM" id="SSF88697">
    <property type="entry name" value="PUA domain-like"/>
    <property type="match status" value="1"/>
</dbReference>
<feature type="domain" description="Lon N-terminal" evidence="1">
    <location>
        <begin position="65"/>
        <end position="318"/>
    </location>
</feature>
<dbReference type="Proteomes" id="UP000019335">
    <property type="component" value="Unassembled WGS sequence"/>
</dbReference>